<dbReference type="PANTHER" id="PTHR18359">
    <property type="entry name" value="WD-REPEAT PROTEIN-RELATED"/>
    <property type="match status" value="1"/>
</dbReference>
<protein>
    <submittedName>
        <fullName evidence="6">UTP18 isoform 6</fullName>
    </submittedName>
</protein>
<dbReference type="Gene3D" id="2.130.10.10">
    <property type="entry name" value="YVTN repeat-like/Quinoprotein amine dehydrogenase"/>
    <property type="match status" value="1"/>
</dbReference>
<reference evidence="6 7" key="1">
    <citation type="submission" date="2017-12" db="EMBL/GenBank/DDBJ databases">
        <title>High-resolution comparative analysis of great ape genomes.</title>
        <authorList>
            <person name="Pollen A."/>
            <person name="Hastie A."/>
            <person name="Hormozdiari F."/>
            <person name="Dougherty M."/>
            <person name="Liu R."/>
            <person name="Chaisson M."/>
            <person name="Hoppe E."/>
            <person name="Hill C."/>
            <person name="Pang A."/>
            <person name="Hillier L."/>
            <person name="Baker C."/>
            <person name="Armstrong J."/>
            <person name="Shendure J."/>
            <person name="Paten B."/>
            <person name="Wilson R."/>
            <person name="Chao H."/>
            <person name="Schneider V."/>
            <person name="Ventura M."/>
            <person name="Kronenberg Z."/>
            <person name="Murali S."/>
            <person name="Gordon D."/>
            <person name="Cantsilieris S."/>
            <person name="Munson K."/>
            <person name="Nelson B."/>
            <person name="Raja A."/>
            <person name="Underwood J."/>
            <person name="Diekhans M."/>
            <person name="Fiddes I."/>
            <person name="Haussler D."/>
            <person name="Eichler E."/>
        </authorList>
    </citation>
    <scope>NUCLEOTIDE SEQUENCE [LARGE SCALE GENOMIC DNA]</scope>
    <source>
        <strain evidence="6">Yerkes chimp pedigree #C0471</strain>
    </source>
</reference>
<feature type="non-terminal residue" evidence="6">
    <location>
        <position position="1"/>
    </location>
</feature>
<evidence type="ECO:0000256" key="2">
    <source>
        <dbReference type="ARBA" id="ARBA00022552"/>
    </source>
</evidence>
<dbReference type="AlphaFoldDB" id="A0A2J8MFP0"/>
<evidence type="ECO:0000313" key="6">
    <source>
        <dbReference type="EMBL" id="PNI58329.1"/>
    </source>
</evidence>
<keyword evidence="2" id="KW-0698">rRNA processing</keyword>
<evidence type="ECO:0000256" key="4">
    <source>
        <dbReference type="ARBA" id="ARBA00022737"/>
    </source>
</evidence>
<sequence length="42" mass="4505">KNCQHANAERPTVARISSVQFHPGAQIVMVAGLDNAVSLFQV</sequence>
<accession>A0A2J8MFP0</accession>
<proteinExistence type="predicted"/>
<dbReference type="GO" id="GO:0006364">
    <property type="term" value="P:rRNA processing"/>
    <property type="evidence" value="ECO:0007669"/>
    <property type="project" value="UniProtKB-KW"/>
</dbReference>
<dbReference type="PANTHER" id="PTHR18359:SF0">
    <property type="entry name" value="U3 SMALL NUCLEOLAR RNA-ASSOCIATED PROTEIN 18 HOMOLOG"/>
    <property type="match status" value="1"/>
</dbReference>
<evidence type="ECO:0000256" key="5">
    <source>
        <dbReference type="ARBA" id="ARBA00023242"/>
    </source>
</evidence>
<keyword evidence="4" id="KW-0677">Repeat</keyword>
<organism evidence="6 7">
    <name type="scientific">Pan troglodytes</name>
    <name type="common">Chimpanzee</name>
    <dbReference type="NCBI Taxonomy" id="9598"/>
    <lineage>
        <taxon>Eukaryota</taxon>
        <taxon>Metazoa</taxon>
        <taxon>Chordata</taxon>
        <taxon>Craniata</taxon>
        <taxon>Vertebrata</taxon>
        <taxon>Euteleostomi</taxon>
        <taxon>Mammalia</taxon>
        <taxon>Eutheria</taxon>
        <taxon>Euarchontoglires</taxon>
        <taxon>Primates</taxon>
        <taxon>Haplorrhini</taxon>
        <taxon>Catarrhini</taxon>
        <taxon>Hominidae</taxon>
        <taxon>Pan</taxon>
    </lineage>
</organism>
<gene>
    <name evidence="6" type="ORF">CK820_G0020991</name>
</gene>
<keyword evidence="3" id="KW-0853">WD repeat</keyword>
<evidence type="ECO:0000256" key="1">
    <source>
        <dbReference type="ARBA" id="ARBA00004604"/>
    </source>
</evidence>
<dbReference type="InterPro" id="IPR015943">
    <property type="entry name" value="WD40/YVTN_repeat-like_dom_sf"/>
</dbReference>
<evidence type="ECO:0000256" key="3">
    <source>
        <dbReference type="ARBA" id="ARBA00022574"/>
    </source>
</evidence>
<comment type="caution">
    <text evidence="6">The sequence shown here is derived from an EMBL/GenBank/DDBJ whole genome shotgun (WGS) entry which is preliminary data.</text>
</comment>
<dbReference type="EMBL" id="NBAG03000258">
    <property type="protein sequence ID" value="PNI58329.1"/>
    <property type="molecule type" value="Genomic_DNA"/>
</dbReference>
<name>A0A2J8MFP0_PANTR</name>
<evidence type="ECO:0000313" key="7">
    <source>
        <dbReference type="Proteomes" id="UP000236370"/>
    </source>
</evidence>
<dbReference type="Proteomes" id="UP000236370">
    <property type="component" value="Unassembled WGS sequence"/>
</dbReference>
<keyword evidence="5" id="KW-0539">Nucleus</keyword>
<comment type="subcellular location">
    <subcellularLocation>
        <location evidence="1">Nucleus</location>
        <location evidence="1">Nucleolus</location>
    </subcellularLocation>
</comment>
<dbReference type="InterPro" id="IPR045161">
    <property type="entry name" value="Utp18"/>
</dbReference>
<dbReference type="GO" id="GO:0005730">
    <property type="term" value="C:nucleolus"/>
    <property type="evidence" value="ECO:0007669"/>
    <property type="project" value="UniProtKB-SubCell"/>
</dbReference>